<accession>A0AA40A6N2</accession>
<reference evidence="1" key="1">
    <citation type="submission" date="2023-06" db="EMBL/GenBank/DDBJ databases">
        <title>Genome-scale phylogeny and comparative genomics of the fungal order Sordariales.</title>
        <authorList>
            <consortium name="Lawrence Berkeley National Laboratory"/>
            <person name="Hensen N."/>
            <person name="Bonometti L."/>
            <person name="Westerberg I."/>
            <person name="Brannstrom I.O."/>
            <person name="Guillou S."/>
            <person name="Cros-Aarteil S."/>
            <person name="Calhoun S."/>
            <person name="Haridas S."/>
            <person name="Kuo A."/>
            <person name="Mondo S."/>
            <person name="Pangilinan J."/>
            <person name="Riley R."/>
            <person name="LaButti K."/>
            <person name="Andreopoulos B."/>
            <person name="Lipzen A."/>
            <person name="Chen C."/>
            <person name="Yanf M."/>
            <person name="Daum C."/>
            <person name="Ng V."/>
            <person name="Clum A."/>
            <person name="Steindorff A."/>
            <person name="Ohm R."/>
            <person name="Martin F."/>
            <person name="Silar P."/>
            <person name="Natvig D."/>
            <person name="Lalanne C."/>
            <person name="Gautier V."/>
            <person name="Ament-velasquez S.L."/>
            <person name="Kruys A."/>
            <person name="Hutchinson M.I."/>
            <person name="Powell A.J."/>
            <person name="Barry K."/>
            <person name="Miller A.N."/>
            <person name="Grigoriev I.V."/>
            <person name="Debuchy R."/>
            <person name="Gladieux P."/>
            <person name="Thoren M.H."/>
            <person name="Johannesson H."/>
        </authorList>
    </citation>
    <scope>NUCLEOTIDE SEQUENCE</scope>
    <source>
        <strain evidence="1">SMH2392-1A</strain>
    </source>
</reference>
<evidence type="ECO:0000313" key="1">
    <source>
        <dbReference type="EMBL" id="KAK0710303.1"/>
    </source>
</evidence>
<keyword evidence="2" id="KW-1185">Reference proteome</keyword>
<evidence type="ECO:0000313" key="2">
    <source>
        <dbReference type="Proteomes" id="UP001172101"/>
    </source>
</evidence>
<protein>
    <submittedName>
        <fullName evidence="1">Uncharacterized protein</fullName>
    </submittedName>
</protein>
<dbReference type="EMBL" id="JAUIRO010000006">
    <property type="protein sequence ID" value="KAK0710303.1"/>
    <property type="molecule type" value="Genomic_DNA"/>
</dbReference>
<gene>
    <name evidence="1" type="ORF">B0T26DRAFT_435508</name>
</gene>
<dbReference type="Proteomes" id="UP001172101">
    <property type="component" value="Unassembled WGS sequence"/>
</dbReference>
<dbReference type="GeneID" id="85318279"/>
<organism evidence="1 2">
    <name type="scientific">Lasiosphaeria miniovina</name>
    <dbReference type="NCBI Taxonomy" id="1954250"/>
    <lineage>
        <taxon>Eukaryota</taxon>
        <taxon>Fungi</taxon>
        <taxon>Dikarya</taxon>
        <taxon>Ascomycota</taxon>
        <taxon>Pezizomycotina</taxon>
        <taxon>Sordariomycetes</taxon>
        <taxon>Sordariomycetidae</taxon>
        <taxon>Sordariales</taxon>
        <taxon>Lasiosphaeriaceae</taxon>
        <taxon>Lasiosphaeria</taxon>
    </lineage>
</organism>
<proteinExistence type="predicted"/>
<comment type="caution">
    <text evidence="1">The sequence shown here is derived from an EMBL/GenBank/DDBJ whole genome shotgun (WGS) entry which is preliminary data.</text>
</comment>
<dbReference type="RefSeq" id="XP_060293607.1">
    <property type="nucleotide sequence ID" value="XM_060435009.1"/>
</dbReference>
<name>A0AA40A6N2_9PEZI</name>
<sequence>MLELKRLARFVGSSTSLLRSPLEDPHRLWSILFLQHVYCFWQGLEQTGSPSTRCYLRCCLETNHCSWNNCRIHEISFIYPLRPDAVPFWCPVDRSVPKAQKVDQYSELLASSRSNCIQHALLRLTGDLQRPDGDVIVTM</sequence>
<dbReference type="AlphaFoldDB" id="A0AA40A6N2"/>